<organism evidence="5 6">
    <name type="scientific">Selenomonas ruminantium</name>
    <dbReference type="NCBI Taxonomy" id="971"/>
    <lineage>
        <taxon>Bacteria</taxon>
        <taxon>Bacillati</taxon>
        <taxon>Bacillota</taxon>
        <taxon>Negativicutes</taxon>
        <taxon>Selenomonadales</taxon>
        <taxon>Selenomonadaceae</taxon>
        <taxon>Selenomonas</taxon>
    </lineage>
</organism>
<keyword evidence="2" id="KW-0479">Metal-binding</keyword>
<gene>
    <name evidence="5" type="ORF">SAMN04487861_11383</name>
</gene>
<evidence type="ECO:0000256" key="3">
    <source>
        <dbReference type="ARBA" id="ARBA00023004"/>
    </source>
</evidence>
<evidence type="ECO:0000256" key="4">
    <source>
        <dbReference type="ARBA" id="ARBA00023014"/>
    </source>
</evidence>
<dbReference type="GO" id="GO:0051539">
    <property type="term" value="F:4 iron, 4 sulfur cluster binding"/>
    <property type="evidence" value="ECO:0007669"/>
    <property type="project" value="UniProtKB-KW"/>
</dbReference>
<keyword evidence="1" id="KW-0004">4Fe-4S</keyword>
<dbReference type="SUPFAM" id="SSF54862">
    <property type="entry name" value="4Fe-4S ferredoxins"/>
    <property type="match status" value="1"/>
</dbReference>
<evidence type="ECO:0000256" key="2">
    <source>
        <dbReference type="ARBA" id="ARBA00022723"/>
    </source>
</evidence>
<evidence type="ECO:0000256" key="1">
    <source>
        <dbReference type="ARBA" id="ARBA00022485"/>
    </source>
</evidence>
<dbReference type="PROSITE" id="PS51379">
    <property type="entry name" value="4FE4S_FER_2"/>
    <property type="match status" value="2"/>
</dbReference>
<evidence type="ECO:0000313" key="5">
    <source>
        <dbReference type="EMBL" id="SFI07591.1"/>
    </source>
</evidence>
<protein>
    <submittedName>
        <fullName evidence="5">4Fe-4S dicluster domain-containing protein</fullName>
    </submittedName>
</protein>
<dbReference type="InterPro" id="IPR050572">
    <property type="entry name" value="Fe-S_Ferredoxin"/>
</dbReference>
<accession>A0A1I3F9Q3</accession>
<dbReference type="RefSeq" id="WP_075443866.1">
    <property type="nucleotide sequence ID" value="NZ_FOQK01000013.1"/>
</dbReference>
<dbReference type="InterPro" id="IPR017896">
    <property type="entry name" value="4Fe4S_Fe-S-bd"/>
</dbReference>
<dbReference type="PROSITE" id="PS00198">
    <property type="entry name" value="4FE4S_FER_1"/>
    <property type="match status" value="2"/>
</dbReference>
<evidence type="ECO:0000313" key="6">
    <source>
        <dbReference type="Proteomes" id="UP000183639"/>
    </source>
</evidence>
<dbReference type="PANTHER" id="PTHR43687:SF1">
    <property type="entry name" value="FERREDOXIN III"/>
    <property type="match status" value="1"/>
</dbReference>
<dbReference type="Gene3D" id="3.30.70.20">
    <property type="match status" value="2"/>
</dbReference>
<dbReference type="OrthoDB" id="1683619at2"/>
<dbReference type="Proteomes" id="UP000183639">
    <property type="component" value="Unassembled WGS sequence"/>
</dbReference>
<dbReference type="AlphaFoldDB" id="A0A1I3F9Q3"/>
<dbReference type="EMBL" id="FOQK01000013">
    <property type="protein sequence ID" value="SFI07591.1"/>
    <property type="molecule type" value="Genomic_DNA"/>
</dbReference>
<dbReference type="GO" id="GO:0046872">
    <property type="term" value="F:metal ion binding"/>
    <property type="evidence" value="ECO:0007669"/>
    <property type="project" value="UniProtKB-KW"/>
</dbReference>
<keyword evidence="4" id="KW-0411">Iron-sulfur</keyword>
<sequence>MEKKKRQAVVQTADCVACGTCVDVCPRGALTIYRGSFAQVDAVVCVGCGRCVRECPASVIRLEVQA</sequence>
<dbReference type="InterPro" id="IPR017900">
    <property type="entry name" value="4Fe4S_Fe_S_CS"/>
</dbReference>
<name>A0A1I3F9Q3_SELRU</name>
<dbReference type="Pfam" id="PF12838">
    <property type="entry name" value="Fer4_7"/>
    <property type="match status" value="1"/>
</dbReference>
<reference evidence="5 6" key="1">
    <citation type="submission" date="2016-10" db="EMBL/GenBank/DDBJ databases">
        <authorList>
            <person name="de Groot N.N."/>
        </authorList>
    </citation>
    <scope>NUCLEOTIDE SEQUENCE [LARGE SCALE GENOMIC DNA]</scope>
    <source>
        <strain evidence="5 6">Z108</strain>
    </source>
</reference>
<dbReference type="PANTHER" id="PTHR43687">
    <property type="entry name" value="ADENYLYLSULFATE REDUCTASE, BETA SUBUNIT"/>
    <property type="match status" value="1"/>
</dbReference>
<proteinExistence type="predicted"/>
<keyword evidence="3" id="KW-0408">Iron</keyword>